<keyword evidence="3" id="KW-0805">Transcription regulation</keyword>
<dbReference type="InterPro" id="IPR037796">
    <property type="entry name" value="TAF6"/>
</dbReference>
<evidence type="ECO:0000256" key="5">
    <source>
        <dbReference type="ARBA" id="ARBA00023242"/>
    </source>
</evidence>
<comment type="similarity">
    <text evidence="2">Belongs to the TAF6 family.</text>
</comment>
<comment type="caution">
    <text evidence="8">The sequence shown here is derived from an EMBL/GenBank/DDBJ whole genome shotgun (WGS) entry which is preliminary data.</text>
</comment>
<dbReference type="PANTHER" id="PTHR10221">
    <property type="entry name" value="TRANSCRIPTION INITIATION FACTOR TFIID SUBUNIT 6"/>
    <property type="match status" value="1"/>
</dbReference>
<evidence type="ECO:0000256" key="2">
    <source>
        <dbReference type="ARBA" id="ARBA00007688"/>
    </source>
</evidence>
<evidence type="ECO:0000259" key="7">
    <source>
        <dbReference type="SMART" id="SM00803"/>
    </source>
</evidence>
<dbReference type="SUPFAM" id="SSF48371">
    <property type="entry name" value="ARM repeat"/>
    <property type="match status" value="1"/>
</dbReference>
<evidence type="ECO:0000256" key="1">
    <source>
        <dbReference type="ARBA" id="ARBA00004123"/>
    </source>
</evidence>
<dbReference type="InterPro" id="IPR016024">
    <property type="entry name" value="ARM-type_fold"/>
</dbReference>
<proteinExistence type="inferred from homology"/>
<evidence type="ECO:0000313" key="8">
    <source>
        <dbReference type="EMBL" id="KAK7203348.1"/>
    </source>
</evidence>
<dbReference type="Gene3D" id="1.25.40.770">
    <property type="entry name" value="TAF6, C-terminal HEAT repeat domain"/>
    <property type="match status" value="1"/>
</dbReference>
<dbReference type="Gene3D" id="1.10.20.10">
    <property type="entry name" value="Histone, subunit A"/>
    <property type="match status" value="1"/>
</dbReference>
<feature type="domain" description="TATA box binding protein associated factor (TAF) histone-like fold" evidence="7">
    <location>
        <begin position="15"/>
        <end position="79"/>
    </location>
</feature>
<dbReference type="InterPro" id="IPR011442">
    <property type="entry name" value="TAF6_C"/>
</dbReference>
<evidence type="ECO:0000256" key="6">
    <source>
        <dbReference type="SAM" id="MobiDB-lite"/>
    </source>
</evidence>
<feature type="region of interest" description="Disordered" evidence="6">
    <location>
        <begin position="150"/>
        <end position="169"/>
    </location>
</feature>
<dbReference type="EMBL" id="JBBJBU010000012">
    <property type="protein sequence ID" value="KAK7203348.1"/>
    <property type="molecule type" value="Genomic_DNA"/>
</dbReference>
<dbReference type="SUPFAM" id="SSF47113">
    <property type="entry name" value="Histone-fold"/>
    <property type="match status" value="1"/>
</dbReference>
<dbReference type="CDD" id="cd08050">
    <property type="entry name" value="TAF6C"/>
    <property type="match status" value="1"/>
</dbReference>
<dbReference type="PANTHER" id="PTHR10221:SF9">
    <property type="entry name" value="TRANSCRIPTION INITIATION FACTOR TFIID SUBUNIT 6"/>
    <property type="match status" value="1"/>
</dbReference>
<sequence>MASSSSSSMKYSYTLWSPSDTVKDVAESLGIANLSEEVSKSLAMDVEYRINEVLEQATKFMKHSKRTILTTQDISHAFRVLNLEPLYGYDSTRPIKFREAVLGPGQTLYYIDDEEVDFERIINMPLPKVPREVSFTAHWLAIEGVQPAIPQNPQPSEGRSAAPGQPGVSSTEIEVKPLVKHALSRELQLYYDRVVAALTEESSTSAMKNAVLNSLGNDPGLHQLIPYLIQFVAEKIRLNLKNASMLYLMLQVLHKLLTNQTIFIEPYIHSIMPPILTLLVGKRIGTSQSSTEEHYKVRDFAASLLNQVCTKYGDTYHTLKPRVTRTLLKAFMDTSKSAGTQYGALSGLTAMGPEVVRVLILGNLRDWAAVIGSTSAVTDEDKRRLGNAVIEALRSLVDPEFTTIDDLTDQDRARFAEFVGPEVDKLVSEASDSESIIKAVLDSQKFV</sequence>
<evidence type="ECO:0000256" key="3">
    <source>
        <dbReference type="ARBA" id="ARBA00023015"/>
    </source>
</evidence>
<dbReference type="Proteomes" id="UP001498771">
    <property type="component" value="Unassembled WGS sequence"/>
</dbReference>
<dbReference type="Pfam" id="PF07571">
    <property type="entry name" value="TAF6_C"/>
    <property type="match status" value="1"/>
</dbReference>
<dbReference type="Pfam" id="PF02969">
    <property type="entry name" value="TAF"/>
    <property type="match status" value="1"/>
</dbReference>
<keyword evidence="9" id="KW-1185">Reference proteome</keyword>
<gene>
    <name evidence="8" type="ORF">BZA70DRAFT_77915</name>
</gene>
<dbReference type="RefSeq" id="XP_064766381.1">
    <property type="nucleotide sequence ID" value="XM_064915399.1"/>
</dbReference>
<dbReference type="InterPro" id="IPR004823">
    <property type="entry name" value="TAF_TATA-bd_Histone-like_dom"/>
</dbReference>
<reference evidence="8 9" key="1">
    <citation type="submission" date="2024-03" db="EMBL/GenBank/DDBJ databases">
        <title>Genome-scale model development and genomic sequencing of the oleaginous clade Lipomyces.</title>
        <authorList>
            <consortium name="Lawrence Berkeley National Laboratory"/>
            <person name="Czajka J.J."/>
            <person name="Han Y."/>
            <person name="Kim J."/>
            <person name="Mondo S.J."/>
            <person name="Hofstad B.A."/>
            <person name="Robles A."/>
            <person name="Haridas S."/>
            <person name="Riley R."/>
            <person name="LaButti K."/>
            <person name="Pangilinan J."/>
            <person name="Andreopoulos W."/>
            <person name="Lipzen A."/>
            <person name="Yan J."/>
            <person name="Wang M."/>
            <person name="Ng V."/>
            <person name="Grigoriev I.V."/>
            <person name="Spatafora J.W."/>
            <person name="Magnuson J.K."/>
            <person name="Baker S.E."/>
            <person name="Pomraning K.R."/>
        </authorList>
    </citation>
    <scope>NUCLEOTIDE SEQUENCE [LARGE SCALE GENOMIC DNA]</scope>
    <source>
        <strain evidence="8 9">Phaff 52-87</strain>
    </source>
</reference>
<keyword evidence="4" id="KW-0804">Transcription</keyword>
<dbReference type="InterPro" id="IPR046344">
    <property type="entry name" value="TAF6_C_sf"/>
</dbReference>
<evidence type="ECO:0000313" key="9">
    <source>
        <dbReference type="Proteomes" id="UP001498771"/>
    </source>
</evidence>
<dbReference type="SMART" id="SM00803">
    <property type="entry name" value="TAF"/>
    <property type="match status" value="1"/>
</dbReference>
<evidence type="ECO:0000256" key="4">
    <source>
        <dbReference type="ARBA" id="ARBA00023163"/>
    </source>
</evidence>
<protein>
    <recommendedName>
        <fullName evidence="7">TATA box binding protein associated factor (TAF) histone-like fold domain-containing protein</fullName>
    </recommendedName>
</protein>
<name>A0ABR1F0G4_9ASCO</name>
<comment type="subcellular location">
    <subcellularLocation>
        <location evidence="1">Nucleus</location>
    </subcellularLocation>
</comment>
<dbReference type="InterPro" id="IPR009072">
    <property type="entry name" value="Histone-fold"/>
</dbReference>
<dbReference type="GeneID" id="90040911"/>
<keyword evidence="5" id="KW-0539">Nucleus</keyword>
<dbReference type="CDD" id="cd22931">
    <property type="entry name" value="HFD_TAF6"/>
    <property type="match status" value="1"/>
</dbReference>
<accession>A0ABR1F0G4</accession>
<organism evidence="8 9">
    <name type="scientific">Myxozyma melibiosi</name>
    <dbReference type="NCBI Taxonomy" id="54550"/>
    <lineage>
        <taxon>Eukaryota</taxon>
        <taxon>Fungi</taxon>
        <taxon>Dikarya</taxon>
        <taxon>Ascomycota</taxon>
        <taxon>Saccharomycotina</taxon>
        <taxon>Lipomycetes</taxon>
        <taxon>Lipomycetales</taxon>
        <taxon>Lipomycetaceae</taxon>
        <taxon>Myxozyma</taxon>
    </lineage>
</organism>